<dbReference type="Proteomes" id="UP000095286">
    <property type="component" value="Unplaced"/>
</dbReference>
<name>A0AC35TT00_9BILA</name>
<organism evidence="1 2">
    <name type="scientific">Rhabditophanes sp. KR3021</name>
    <dbReference type="NCBI Taxonomy" id="114890"/>
    <lineage>
        <taxon>Eukaryota</taxon>
        <taxon>Metazoa</taxon>
        <taxon>Ecdysozoa</taxon>
        <taxon>Nematoda</taxon>
        <taxon>Chromadorea</taxon>
        <taxon>Rhabditida</taxon>
        <taxon>Tylenchina</taxon>
        <taxon>Panagrolaimomorpha</taxon>
        <taxon>Strongyloidoidea</taxon>
        <taxon>Alloionematidae</taxon>
        <taxon>Rhabditophanes</taxon>
    </lineage>
</organism>
<sequence>MFATIQNSFLDTTFVQPTFQVTADGNTPTVFATSENATITLDQLDTGSPLLPQTDLALQGLTSPLACATFTTALAYGEEQCFRPSIEQRNVPTNIVWNVPTIWQSTTGLPTFMYCSCCGSGGNRNNSMQNQSTVHLRSCDKHHCSKPQQSYSPPHFYYETPADYEMPLSLDGSYNFSSTSSPSNQFQWIDALILETKEELKAETHIPSNLKRKTSSVSSDTSSGCCSSCSCDSSCACGSKKSKKYSLRGLTAEEIAMRKKEQNKVAAQRYRQKQKEVTSAESQEISFLTQRNAVLIEQATSLEKEIDEMKALMMNYMR</sequence>
<protein>
    <submittedName>
        <fullName evidence="2">BZIP domain-containing protein</fullName>
    </submittedName>
</protein>
<dbReference type="WBParaSite" id="RSKR_0000397800.1">
    <property type="protein sequence ID" value="RSKR_0000397800.1"/>
    <property type="gene ID" value="RSKR_0000397800"/>
</dbReference>
<evidence type="ECO:0000313" key="1">
    <source>
        <dbReference type="Proteomes" id="UP000095286"/>
    </source>
</evidence>
<reference evidence="2" key="1">
    <citation type="submission" date="2016-11" db="UniProtKB">
        <authorList>
            <consortium name="WormBaseParasite"/>
        </authorList>
    </citation>
    <scope>IDENTIFICATION</scope>
    <source>
        <strain evidence="2">KR3021</strain>
    </source>
</reference>
<evidence type="ECO:0000313" key="2">
    <source>
        <dbReference type="WBParaSite" id="RSKR_0000397800.1"/>
    </source>
</evidence>
<accession>A0AC35TT00</accession>
<proteinExistence type="predicted"/>